<keyword evidence="2" id="KW-0812">Transmembrane</keyword>
<evidence type="ECO:0000256" key="2">
    <source>
        <dbReference type="RuleBase" id="RU004429"/>
    </source>
</evidence>
<keyword evidence="2" id="KW-1003">Cell membrane</keyword>
<comment type="similarity">
    <text evidence="1 2">Belongs to the complex I subunit 6 family.</text>
</comment>
<dbReference type="InterPro" id="IPR001457">
    <property type="entry name" value="NADH_UbQ/plastoQ_OxRdtase_su6"/>
</dbReference>
<dbReference type="EC" id="7.1.1.-" evidence="2"/>
<evidence type="ECO:0000313" key="3">
    <source>
        <dbReference type="EMBL" id="PTL37001.1"/>
    </source>
</evidence>
<reference evidence="4" key="2">
    <citation type="journal article" date="2018" name="Environ. Microbiol.">
        <title>Bloom of a denitrifying methanotroph, 'Candidatus Methylomirabilis limnetica', in a deep stratified lake.</title>
        <authorList>
            <person name="Graf J.S."/>
            <person name="Mayr M.J."/>
            <person name="Marchant H.K."/>
            <person name="Tienken D."/>
            <person name="Hach P.F."/>
            <person name="Brand A."/>
            <person name="Schubert C.J."/>
            <person name="Kuypers M.M."/>
            <person name="Milucka J."/>
        </authorList>
    </citation>
    <scope>NUCLEOTIDE SEQUENCE [LARGE SCALE GENOMIC DNA]</scope>
    <source>
        <strain evidence="4">Zug</strain>
    </source>
</reference>
<keyword evidence="2" id="KW-0520">NAD</keyword>
<comment type="function">
    <text evidence="2">NDH-1 shuttles electrons from NADH, via FMN and iron-sulfur (Fe-S) centers, to quinones in the respiratory chain. Couples the redox reaction to proton translocation (for every two electrons transferred, four hydrogen ions are translocated across the cytoplasmic membrane), and thus conserves the redox energy in a proton gradient.</text>
</comment>
<keyword evidence="2" id="KW-0874">Quinone</keyword>
<dbReference type="RefSeq" id="WP_107561166.1">
    <property type="nucleotide sequence ID" value="NZ_NVQC01000009.1"/>
</dbReference>
<feature type="transmembrane region" description="Helical" evidence="2">
    <location>
        <begin position="6"/>
        <end position="22"/>
    </location>
</feature>
<dbReference type="AlphaFoldDB" id="A0A2T4U0V4"/>
<dbReference type="Proteomes" id="UP000241436">
    <property type="component" value="Unassembled WGS sequence"/>
</dbReference>
<dbReference type="PANTHER" id="PTHR33269">
    <property type="entry name" value="NADH-UBIQUINONE OXIDOREDUCTASE CHAIN 6"/>
    <property type="match status" value="1"/>
</dbReference>
<dbReference type="GO" id="GO:0005886">
    <property type="term" value="C:plasma membrane"/>
    <property type="evidence" value="ECO:0007669"/>
    <property type="project" value="UniProtKB-SubCell"/>
</dbReference>
<dbReference type="InterPro" id="IPR042106">
    <property type="entry name" value="Nuo/plastoQ_OxRdtase_6_NuoJ"/>
</dbReference>
<dbReference type="PANTHER" id="PTHR33269:SF17">
    <property type="entry name" value="NADH-UBIQUINONE OXIDOREDUCTASE CHAIN 6"/>
    <property type="match status" value="1"/>
</dbReference>
<dbReference type="OrthoDB" id="9814997at2"/>
<dbReference type="GO" id="GO:0008137">
    <property type="term" value="F:NADH dehydrogenase (ubiquinone) activity"/>
    <property type="evidence" value="ECO:0007669"/>
    <property type="project" value="UniProtKB-UniRule"/>
</dbReference>
<evidence type="ECO:0000256" key="1">
    <source>
        <dbReference type="ARBA" id="ARBA00005698"/>
    </source>
</evidence>
<dbReference type="Pfam" id="PF00499">
    <property type="entry name" value="Oxidored_q3"/>
    <property type="match status" value="1"/>
</dbReference>
<sequence length="168" mass="18383">MEWLVFVPLAAMALITAVLVIVMRNPVYCALSLIGTFFALSGIYLLLQAQFIAVVQVIVYAGAIMVLFLFVVMLLDLGHELPAWLQRDRPRLLLGIGVALLLLVELAIPIGFRTPHGPQGLYTSELVGAIGNTQVVGRLLFTDFLIPFEITSIILLIAIIGVMVLARR</sequence>
<comment type="caution">
    <text evidence="3">The sequence shown here is derived from an EMBL/GenBank/DDBJ whole genome shotgun (WGS) entry which is preliminary data.</text>
</comment>
<protein>
    <recommendedName>
        <fullName evidence="2">NADH-quinone oxidoreductase subunit J</fullName>
        <ecNumber evidence="2">7.1.1.-</ecNumber>
    </recommendedName>
</protein>
<feature type="transmembrane region" description="Helical" evidence="2">
    <location>
        <begin position="144"/>
        <end position="166"/>
    </location>
</feature>
<evidence type="ECO:0000313" key="4">
    <source>
        <dbReference type="Proteomes" id="UP000241436"/>
    </source>
</evidence>
<feature type="transmembrane region" description="Helical" evidence="2">
    <location>
        <begin position="27"/>
        <end position="47"/>
    </location>
</feature>
<dbReference type="GO" id="GO:0048038">
    <property type="term" value="F:quinone binding"/>
    <property type="evidence" value="ECO:0007669"/>
    <property type="project" value="UniProtKB-UniRule"/>
</dbReference>
<keyword evidence="2" id="KW-0472">Membrane</keyword>
<keyword evidence="2" id="KW-1133">Transmembrane helix</keyword>
<comment type="catalytic activity">
    <reaction evidence="2">
        <text>a quinone + NADH + 5 H(+)(in) = a quinol + NAD(+) + 4 H(+)(out)</text>
        <dbReference type="Rhea" id="RHEA:57888"/>
        <dbReference type="ChEBI" id="CHEBI:15378"/>
        <dbReference type="ChEBI" id="CHEBI:24646"/>
        <dbReference type="ChEBI" id="CHEBI:57540"/>
        <dbReference type="ChEBI" id="CHEBI:57945"/>
        <dbReference type="ChEBI" id="CHEBI:132124"/>
    </reaction>
</comment>
<name>A0A2T4U0V4_9BACT</name>
<dbReference type="Gene3D" id="1.20.120.1200">
    <property type="entry name" value="NADH-ubiquinone/plastoquinone oxidoreductase chain 6, subunit NuoJ"/>
    <property type="match status" value="1"/>
</dbReference>
<gene>
    <name evidence="3" type="ORF">CLG94_01680</name>
</gene>
<keyword evidence="4" id="KW-1185">Reference proteome</keyword>
<comment type="subcellular location">
    <subcellularLocation>
        <location evidence="2">Cell membrane</location>
        <topology evidence="2">Multi-pass membrane protein</topology>
    </subcellularLocation>
</comment>
<proteinExistence type="inferred from homology"/>
<feature type="transmembrane region" description="Helical" evidence="2">
    <location>
        <begin position="53"/>
        <end position="72"/>
    </location>
</feature>
<reference evidence="3 4" key="1">
    <citation type="submission" date="2017-09" db="EMBL/GenBank/DDBJ databases">
        <title>Bloom of a denitrifying methanotroph, Candidatus Methylomirabilis limnetica, in a deep stratified lake.</title>
        <authorList>
            <person name="Graf J.S."/>
            <person name="Marchant H.K."/>
            <person name="Tienken D."/>
            <person name="Hach P.F."/>
            <person name="Brand A."/>
            <person name="Schubert C.J."/>
            <person name="Kuypers M.M."/>
            <person name="Milucka J."/>
        </authorList>
    </citation>
    <scope>NUCLEOTIDE SEQUENCE [LARGE SCALE GENOMIC DNA]</scope>
    <source>
        <strain evidence="3 4">Zug</strain>
    </source>
</reference>
<organism evidence="3 4">
    <name type="scientific">Candidatus Methylomirabilis limnetica</name>
    <dbReference type="NCBI Taxonomy" id="2033718"/>
    <lineage>
        <taxon>Bacteria</taxon>
        <taxon>Candidatus Methylomirabilota</taxon>
        <taxon>Candidatus Methylomirabilia</taxon>
        <taxon>Candidatus Methylomirabilales</taxon>
        <taxon>Candidatus Methylomirabilaceae</taxon>
        <taxon>Candidatus Methylomirabilis</taxon>
    </lineage>
</organism>
<accession>A0A2T4U0V4</accession>
<dbReference type="EMBL" id="NVQC01000009">
    <property type="protein sequence ID" value="PTL37001.1"/>
    <property type="molecule type" value="Genomic_DNA"/>
</dbReference>
<feature type="transmembrane region" description="Helical" evidence="2">
    <location>
        <begin position="92"/>
        <end position="112"/>
    </location>
</feature>